<dbReference type="InParanoid" id="A0A0V0QAB1"/>
<keyword evidence="5" id="KW-0677">Repeat</keyword>
<keyword evidence="4 10" id="KW-0812">Transmembrane</keyword>
<evidence type="ECO:0000256" key="4">
    <source>
        <dbReference type="ARBA" id="ARBA00022692"/>
    </source>
</evidence>
<keyword evidence="6" id="KW-0547">Nucleotide-binding</keyword>
<dbReference type="Pfam" id="PF00005">
    <property type="entry name" value="ABC_tran"/>
    <property type="match status" value="2"/>
</dbReference>
<organism evidence="12 13">
    <name type="scientific">Pseudocohnilembus persalinus</name>
    <name type="common">Ciliate</name>
    <dbReference type="NCBI Taxonomy" id="266149"/>
    <lineage>
        <taxon>Eukaryota</taxon>
        <taxon>Sar</taxon>
        <taxon>Alveolata</taxon>
        <taxon>Ciliophora</taxon>
        <taxon>Intramacronucleata</taxon>
        <taxon>Oligohymenophorea</taxon>
        <taxon>Scuticociliatia</taxon>
        <taxon>Philasterida</taxon>
        <taxon>Pseudocohnilembidae</taxon>
        <taxon>Pseudocohnilembus</taxon>
    </lineage>
</organism>
<sequence>MYKIFYIYSLLGHNGSGKTTFINLLTGMIKKNSGQIQFSNHGDLDFNYDNIRQNIGLCSQKDVLYDDLTVVEHLRFYGKLKGKKGQQLEDEIFNLIPKIGLQQEFTKQAKNLSGGNKRKLSLGMALIGSSKIILLDEPTSGMDSISRRQLWDILETIKEEQRTIILTTHHLEEAEALADRIGIMNKGKLVIVGSSDFIKKNFGVGYHLYLNPKYNQDQQFMENKQQFIQIVNKYIPDNQVETQTQKNQLKITLPFKSQDQFIHVFEELEQFGFLSINLEMNTLEETFINIEQKSYDENEGDSSISIGNGPFSYNERNILTFQPKTYILRQSYAMFVRQIRLIIRNWEAWIMISFGKLQDNVNVSDYLQGEINNFENIEIQQPKSAPGQILRRFLQQMNLGQNMNQQQNDIYEQENEQQHLREQQMKEWKLFDSQNAYILWLIFDALIYILLVWYLDNRQKQIKKCNNSKVIDQFQNQQNQNVYHSQFIENNQDNQGQSNLVQSVQNEQQRVIQNNFEDQIQMIDVHKVYPNNFYALKGINFGVKKGEIFALLGPNGAGKSSTFNLLTAKLARTRGSIYLNHLPIEQGFHFSNNIGICPQKDSLWDNLSPIEHIKLFARIKGMDPQEAQNATEFFIKYLDLIDNQNNMANNLSGGNKRRLCVAISMIGAPQLGFFDEPSTGLDPISKRYLWNLLQQSNQENNSSFLLTTHSMPEAESLCQRIGILINGQFRCIDTLQNLKQTYGKGNIEYLTN</sequence>
<evidence type="ECO:0000256" key="6">
    <source>
        <dbReference type="ARBA" id="ARBA00022741"/>
    </source>
</evidence>
<evidence type="ECO:0000256" key="2">
    <source>
        <dbReference type="ARBA" id="ARBA00008869"/>
    </source>
</evidence>
<dbReference type="InterPro" id="IPR017871">
    <property type="entry name" value="ABC_transporter-like_CS"/>
</dbReference>
<dbReference type="PROSITE" id="PS50893">
    <property type="entry name" value="ABC_TRANSPORTER_2"/>
    <property type="match status" value="2"/>
</dbReference>
<dbReference type="PROSITE" id="PS00211">
    <property type="entry name" value="ABC_TRANSPORTER_1"/>
    <property type="match status" value="2"/>
</dbReference>
<evidence type="ECO:0000313" key="12">
    <source>
        <dbReference type="EMBL" id="KRW99166.1"/>
    </source>
</evidence>
<keyword evidence="7" id="KW-0067">ATP-binding</keyword>
<dbReference type="GO" id="GO:0016020">
    <property type="term" value="C:membrane"/>
    <property type="evidence" value="ECO:0007669"/>
    <property type="project" value="UniProtKB-SubCell"/>
</dbReference>
<evidence type="ECO:0000256" key="10">
    <source>
        <dbReference type="SAM" id="Phobius"/>
    </source>
</evidence>
<dbReference type="CDD" id="cd03263">
    <property type="entry name" value="ABC_subfamily_A"/>
    <property type="match status" value="2"/>
</dbReference>
<dbReference type="EMBL" id="LDAU01000220">
    <property type="protein sequence ID" value="KRW99166.1"/>
    <property type="molecule type" value="Genomic_DNA"/>
</dbReference>
<dbReference type="InterPro" id="IPR003593">
    <property type="entry name" value="AAA+_ATPase"/>
</dbReference>
<evidence type="ECO:0000256" key="3">
    <source>
        <dbReference type="ARBA" id="ARBA00022448"/>
    </source>
</evidence>
<dbReference type="PANTHER" id="PTHR19229">
    <property type="entry name" value="ATP-BINDING CASSETTE TRANSPORTER SUBFAMILY A ABCA"/>
    <property type="match status" value="1"/>
</dbReference>
<dbReference type="InterPro" id="IPR003439">
    <property type="entry name" value="ABC_transporter-like_ATP-bd"/>
</dbReference>
<dbReference type="InterPro" id="IPR027417">
    <property type="entry name" value="P-loop_NTPase"/>
</dbReference>
<dbReference type="OrthoDB" id="311765at2759"/>
<dbReference type="FunFam" id="3.40.50.300:FF:000335">
    <property type="entry name" value="ATP binding cassette subfamily A member 5"/>
    <property type="match status" value="2"/>
</dbReference>
<name>A0A0V0QAB1_PSEPJ</name>
<feature type="transmembrane region" description="Helical" evidence="10">
    <location>
        <begin position="437"/>
        <end position="455"/>
    </location>
</feature>
<dbReference type="PANTHER" id="PTHR19229:SF36">
    <property type="entry name" value="ATP-BINDING CASSETTE SUB-FAMILY A MEMBER 2"/>
    <property type="match status" value="1"/>
</dbReference>
<reference evidence="12 13" key="1">
    <citation type="journal article" date="2015" name="Sci. Rep.">
        <title>Genome of the facultative scuticociliatosis pathogen Pseudocohnilembus persalinus provides insight into its virulence through horizontal gene transfer.</title>
        <authorList>
            <person name="Xiong J."/>
            <person name="Wang G."/>
            <person name="Cheng J."/>
            <person name="Tian M."/>
            <person name="Pan X."/>
            <person name="Warren A."/>
            <person name="Jiang C."/>
            <person name="Yuan D."/>
            <person name="Miao W."/>
        </authorList>
    </citation>
    <scope>NUCLEOTIDE SEQUENCE [LARGE SCALE GENOMIC DNA]</scope>
    <source>
        <strain evidence="12">36N120E</strain>
    </source>
</reference>
<dbReference type="SUPFAM" id="SSF52540">
    <property type="entry name" value="P-loop containing nucleoside triphosphate hydrolases"/>
    <property type="match status" value="2"/>
</dbReference>
<evidence type="ECO:0000313" key="13">
    <source>
        <dbReference type="Proteomes" id="UP000054937"/>
    </source>
</evidence>
<dbReference type="GO" id="GO:0016887">
    <property type="term" value="F:ATP hydrolysis activity"/>
    <property type="evidence" value="ECO:0007669"/>
    <property type="project" value="InterPro"/>
</dbReference>
<feature type="domain" description="ABC transporter" evidence="11">
    <location>
        <begin position="1"/>
        <end position="211"/>
    </location>
</feature>
<keyword evidence="3" id="KW-0813">Transport</keyword>
<evidence type="ECO:0000259" key="11">
    <source>
        <dbReference type="PROSITE" id="PS50893"/>
    </source>
</evidence>
<keyword evidence="8 10" id="KW-1133">Transmembrane helix</keyword>
<dbReference type="SMART" id="SM00382">
    <property type="entry name" value="AAA"/>
    <property type="match status" value="2"/>
</dbReference>
<dbReference type="AlphaFoldDB" id="A0A0V0QAB1"/>
<dbReference type="GO" id="GO:0005524">
    <property type="term" value="F:ATP binding"/>
    <property type="evidence" value="ECO:0007669"/>
    <property type="project" value="UniProtKB-KW"/>
</dbReference>
<comment type="similarity">
    <text evidence="2">Belongs to the ABC transporter superfamily. ABCA family.</text>
</comment>
<gene>
    <name evidence="12" type="ORF">PPERSA_07409</name>
</gene>
<dbReference type="GO" id="GO:0005319">
    <property type="term" value="F:lipid transporter activity"/>
    <property type="evidence" value="ECO:0007669"/>
    <property type="project" value="TreeGrafter"/>
</dbReference>
<keyword evidence="12" id="KW-0378">Hydrolase</keyword>
<dbReference type="Proteomes" id="UP000054937">
    <property type="component" value="Unassembled WGS sequence"/>
</dbReference>
<evidence type="ECO:0000256" key="7">
    <source>
        <dbReference type="ARBA" id="ARBA00022840"/>
    </source>
</evidence>
<dbReference type="InterPro" id="IPR026082">
    <property type="entry name" value="ABCA"/>
</dbReference>
<protein>
    <submittedName>
        <fullName evidence="12">p-loop containing nucleoside triphosphate hydrolase</fullName>
    </submittedName>
</protein>
<dbReference type="Gene3D" id="3.40.50.300">
    <property type="entry name" value="P-loop containing nucleotide triphosphate hydrolases"/>
    <property type="match status" value="2"/>
</dbReference>
<keyword evidence="9 10" id="KW-0472">Membrane</keyword>
<comment type="subcellular location">
    <subcellularLocation>
        <location evidence="1">Membrane</location>
        <topology evidence="1">Multi-pass membrane protein</topology>
    </subcellularLocation>
</comment>
<dbReference type="OMA" id="CHRITIQ"/>
<evidence type="ECO:0000256" key="9">
    <source>
        <dbReference type="ARBA" id="ARBA00023136"/>
    </source>
</evidence>
<evidence type="ECO:0000256" key="8">
    <source>
        <dbReference type="ARBA" id="ARBA00022989"/>
    </source>
</evidence>
<accession>A0A0V0QAB1</accession>
<dbReference type="GO" id="GO:0140359">
    <property type="term" value="F:ABC-type transporter activity"/>
    <property type="evidence" value="ECO:0007669"/>
    <property type="project" value="InterPro"/>
</dbReference>
<evidence type="ECO:0000256" key="5">
    <source>
        <dbReference type="ARBA" id="ARBA00022737"/>
    </source>
</evidence>
<comment type="caution">
    <text evidence="12">The sequence shown here is derived from an EMBL/GenBank/DDBJ whole genome shotgun (WGS) entry which is preliminary data.</text>
</comment>
<proteinExistence type="inferred from homology"/>
<evidence type="ECO:0000256" key="1">
    <source>
        <dbReference type="ARBA" id="ARBA00004141"/>
    </source>
</evidence>
<feature type="domain" description="ABC transporter" evidence="11">
    <location>
        <begin position="520"/>
        <end position="751"/>
    </location>
</feature>
<keyword evidence="13" id="KW-1185">Reference proteome</keyword>